<dbReference type="OrthoDB" id="7170686at2"/>
<evidence type="ECO:0000256" key="4">
    <source>
        <dbReference type="ARBA" id="ARBA00022692"/>
    </source>
</evidence>
<proteinExistence type="inferred from homology"/>
<gene>
    <name evidence="11" type="ORF">C7455_10449</name>
</gene>
<organism evidence="11 12">
    <name type="scientific">Roseicyclus mahoneyensis</name>
    <dbReference type="NCBI Taxonomy" id="164332"/>
    <lineage>
        <taxon>Bacteria</taxon>
        <taxon>Pseudomonadati</taxon>
        <taxon>Pseudomonadota</taxon>
        <taxon>Alphaproteobacteria</taxon>
        <taxon>Rhodobacterales</taxon>
        <taxon>Roseobacteraceae</taxon>
        <taxon>Roseicyclus</taxon>
    </lineage>
</organism>
<dbReference type="RefSeq" id="WP_109667659.1">
    <property type="nucleotide sequence ID" value="NZ_QGGW01000004.1"/>
</dbReference>
<dbReference type="Proteomes" id="UP000245708">
    <property type="component" value="Unassembled WGS sequence"/>
</dbReference>
<dbReference type="PANTHER" id="PTHR30329:SF21">
    <property type="entry name" value="LIPOPROTEIN YIAD-RELATED"/>
    <property type="match status" value="1"/>
</dbReference>
<dbReference type="InterPro" id="IPR050330">
    <property type="entry name" value="Bact_OuterMem_StrucFunc"/>
</dbReference>
<evidence type="ECO:0000256" key="8">
    <source>
        <dbReference type="SAM" id="MobiDB-lite"/>
    </source>
</evidence>
<dbReference type="EMBL" id="QGGW01000004">
    <property type="protein sequence ID" value="PWK60413.1"/>
    <property type="molecule type" value="Genomic_DNA"/>
</dbReference>
<keyword evidence="12" id="KW-1185">Reference proteome</keyword>
<feature type="compositionally biased region" description="Acidic residues" evidence="8">
    <location>
        <begin position="110"/>
        <end position="124"/>
    </location>
</feature>
<evidence type="ECO:0000313" key="12">
    <source>
        <dbReference type="Proteomes" id="UP000245708"/>
    </source>
</evidence>
<keyword evidence="6 7" id="KW-0472">Membrane</keyword>
<evidence type="ECO:0000256" key="2">
    <source>
        <dbReference type="ARBA" id="ARBA00008914"/>
    </source>
</evidence>
<dbReference type="Gene3D" id="3.30.1330.60">
    <property type="entry name" value="OmpA-like domain"/>
    <property type="match status" value="1"/>
</dbReference>
<evidence type="ECO:0000256" key="9">
    <source>
        <dbReference type="SAM" id="Phobius"/>
    </source>
</evidence>
<comment type="similarity">
    <text evidence="2">Belongs to the MotB family.</text>
</comment>
<dbReference type="InterPro" id="IPR036737">
    <property type="entry name" value="OmpA-like_sf"/>
</dbReference>
<evidence type="ECO:0000256" key="5">
    <source>
        <dbReference type="ARBA" id="ARBA00022989"/>
    </source>
</evidence>
<keyword evidence="3" id="KW-1003">Cell membrane</keyword>
<evidence type="ECO:0000256" key="1">
    <source>
        <dbReference type="ARBA" id="ARBA00004162"/>
    </source>
</evidence>
<dbReference type="SUPFAM" id="SSF103088">
    <property type="entry name" value="OmpA-like"/>
    <property type="match status" value="1"/>
</dbReference>
<dbReference type="PROSITE" id="PS51123">
    <property type="entry name" value="OMPA_2"/>
    <property type="match status" value="1"/>
</dbReference>
<dbReference type="AlphaFoldDB" id="A0A316GH70"/>
<accession>A0A316GH70</accession>
<name>A0A316GH70_9RHOB</name>
<feature type="transmembrane region" description="Helical" evidence="9">
    <location>
        <begin position="31"/>
        <end position="53"/>
    </location>
</feature>
<comment type="caution">
    <text evidence="11">The sequence shown here is derived from an EMBL/GenBank/DDBJ whole genome shotgun (WGS) entry which is preliminary data.</text>
</comment>
<protein>
    <submittedName>
        <fullName evidence="11">Chemotaxis protein MotB</fullName>
    </submittedName>
</protein>
<keyword evidence="5 9" id="KW-1133">Transmembrane helix</keyword>
<evidence type="ECO:0000259" key="10">
    <source>
        <dbReference type="PROSITE" id="PS51123"/>
    </source>
</evidence>
<dbReference type="Pfam" id="PF13677">
    <property type="entry name" value="MotB_plug"/>
    <property type="match status" value="1"/>
</dbReference>
<keyword evidence="4 9" id="KW-0812">Transmembrane</keyword>
<feature type="region of interest" description="Disordered" evidence="8">
    <location>
        <begin position="348"/>
        <end position="371"/>
    </location>
</feature>
<dbReference type="InterPro" id="IPR006665">
    <property type="entry name" value="OmpA-like"/>
</dbReference>
<dbReference type="GO" id="GO:0005886">
    <property type="term" value="C:plasma membrane"/>
    <property type="evidence" value="ECO:0007669"/>
    <property type="project" value="UniProtKB-SubCell"/>
</dbReference>
<evidence type="ECO:0000256" key="6">
    <source>
        <dbReference type="ARBA" id="ARBA00023136"/>
    </source>
</evidence>
<reference evidence="11 12" key="1">
    <citation type="submission" date="2018-05" db="EMBL/GenBank/DDBJ databases">
        <title>Genomic Encyclopedia of Type Strains, Phase IV (KMG-IV): sequencing the most valuable type-strain genomes for metagenomic binning, comparative biology and taxonomic classification.</title>
        <authorList>
            <person name="Goeker M."/>
        </authorList>
    </citation>
    <scope>NUCLEOTIDE SEQUENCE [LARGE SCALE GENOMIC DNA]</scope>
    <source>
        <strain evidence="11 12">DSM 16097</strain>
    </source>
</reference>
<dbReference type="CDD" id="cd07185">
    <property type="entry name" value="OmpA_C-like"/>
    <property type="match status" value="1"/>
</dbReference>
<evidence type="ECO:0000256" key="3">
    <source>
        <dbReference type="ARBA" id="ARBA00022475"/>
    </source>
</evidence>
<dbReference type="PANTHER" id="PTHR30329">
    <property type="entry name" value="STATOR ELEMENT OF FLAGELLAR MOTOR COMPLEX"/>
    <property type="match status" value="1"/>
</dbReference>
<dbReference type="Pfam" id="PF00691">
    <property type="entry name" value="OmpA"/>
    <property type="match status" value="1"/>
</dbReference>
<evidence type="ECO:0000256" key="7">
    <source>
        <dbReference type="PROSITE-ProRule" id="PRU00473"/>
    </source>
</evidence>
<feature type="region of interest" description="Disordered" evidence="8">
    <location>
        <begin position="106"/>
        <end position="132"/>
    </location>
</feature>
<feature type="domain" description="OmpA-like" evidence="10">
    <location>
        <begin position="263"/>
        <end position="383"/>
    </location>
</feature>
<dbReference type="InterPro" id="IPR025713">
    <property type="entry name" value="MotB-like_N_dom"/>
</dbReference>
<sequence>MAKRPVPLPIPAIDADEAECPKCPPKGAPAWMATFADIATLLMAFFVLILSFAEFNQPRFKMVSGSLREAFGVQREMPVMETPLGTTIISQSFSPSPDPAVIEEITQETTEPEDPQIETGDGGDDGIGSPGDAAQALAEALQDALPEDSLLEATVENGEVTLRFPPDTSPEELSQSMAEAAAALSQAAAETGADPAEIRIAGLAGQMQALAETLGTSDAGAGDTAGQDATGAAERSAALAEAQLRVALRQEVAQGLVTVEQREDRVIVTVGAGGAFPSGDAELTPEAQEIMSRLAFSAMGEASDIVVTGHTDDVPLGAGSAFRDNWGLAAARASSVVRALQGTGLIDPDRMTATSRGESAPIADNATPEGRAQNRRIEIEIVY</sequence>
<evidence type="ECO:0000313" key="11">
    <source>
        <dbReference type="EMBL" id="PWK60413.1"/>
    </source>
</evidence>
<comment type="subcellular location">
    <subcellularLocation>
        <location evidence="1">Cell membrane</location>
        <topology evidence="1">Single-pass membrane protein</topology>
    </subcellularLocation>
</comment>